<evidence type="ECO:0000313" key="3">
    <source>
        <dbReference type="EMBL" id="QGM95945.1"/>
    </source>
</evidence>
<evidence type="ECO:0000313" key="2">
    <source>
        <dbReference type="EMBL" id="AZG79031.1"/>
    </source>
</evidence>
<gene>
    <name evidence="2" type="ORF">EHO51_19665</name>
    <name evidence="3" type="ORF">F7D13_17855</name>
</gene>
<dbReference type="AlphaFoldDB" id="A0A3G8MAY0"/>
<dbReference type="Proteomes" id="UP000424673">
    <property type="component" value="Plasmid unnamed2"/>
</dbReference>
<feature type="compositionally biased region" description="Polar residues" evidence="1">
    <location>
        <begin position="98"/>
        <end position="112"/>
    </location>
</feature>
<evidence type="ECO:0008006" key="6">
    <source>
        <dbReference type="Google" id="ProtNLM"/>
    </source>
</evidence>
<name>A0A3G8MAY0_9HYPH</name>
<dbReference type="RefSeq" id="WP_124740535.1">
    <property type="nucleotide sequence ID" value="NZ_CP034088.1"/>
</dbReference>
<geneLocation type="plasmid" evidence="3 5">
    <name>unnamed2</name>
</geneLocation>
<organism evidence="2 4">
    <name type="scientific">Methylocystis rosea</name>
    <dbReference type="NCBI Taxonomy" id="173366"/>
    <lineage>
        <taxon>Bacteria</taxon>
        <taxon>Pseudomonadati</taxon>
        <taxon>Pseudomonadota</taxon>
        <taxon>Alphaproteobacteria</taxon>
        <taxon>Hyphomicrobiales</taxon>
        <taxon>Methylocystaceae</taxon>
        <taxon>Methylocystis</taxon>
    </lineage>
</organism>
<proteinExistence type="predicted"/>
<dbReference type="Proteomes" id="UP000273982">
    <property type="component" value="Plasmid pGW6_2"/>
</dbReference>
<keyword evidence="5" id="KW-1185">Reference proteome</keyword>
<evidence type="ECO:0000256" key="1">
    <source>
        <dbReference type="SAM" id="MobiDB-lite"/>
    </source>
</evidence>
<evidence type="ECO:0000313" key="5">
    <source>
        <dbReference type="Proteomes" id="UP000424673"/>
    </source>
</evidence>
<protein>
    <recommendedName>
        <fullName evidence="6">Transposase</fullName>
    </recommendedName>
</protein>
<reference evidence="3 5" key="2">
    <citation type="journal article" date="2021" name="AMB Express">
        <title>Isolation and characterisation of Methylocystis spp. for poly-3-hydroxybutyrate production using waste methane feedstocks.</title>
        <authorList>
            <person name="Rumah B.L."/>
            <person name="Stead C.E."/>
            <person name="Claxton Stevens B.H."/>
            <person name="Minton N.P."/>
            <person name="Grosse-Honebrink A."/>
            <person name="Zhang Y."/>
        </authorList>
    </citation>
    <scope>NUCLEOTIDE SEQUENCE [LARGE SCALE GENOMIC DNA]</scope>
    <source>
        <strain evidence="3 5">BRCS1</strain>
        <plasmid evidence="3 5">unnamed2</plasmid>
    </source>
</reference>
<sequence length="132" mass="14896">MKLTGEDLQRLKEGINALKPNRRLTLREQIGAIYGPLMKAKGRGLTNAQLLDYLREQGIMISAPSLFRVLRQLAEQKARRGSKRGSHPFRANGKMRVPTSSEITRPVSTGTIESEPVPRASSFRVRRDRDEI</sequence>
<dbReference type="EMBL" id="CP044330">
    <property type="protein sequence ID" value="QGM95945.1"/>
    <property type="molecule type" value="Genomic_DNA"/>
</dbReference>
<keyword evidence="2" id="KW-0614">Plasmid</keyword>
<dbReference type="EMBL" id="CP034088">
    <property type="protein sequence ID" value="AZG79031.1"/>
    <property type="molecule type" value="Genomic_DNA"/>
</dbReference>
<geneLocation type="plasmid" evidence="2">
    <name>pGW6_2</name>
</geneLocation>
<evidence type="ECO:0000313" key="4">
    <source>
        <dbReference type="Proteomes" id="UP000273982"/>
    </source>
</evidence>
<feature type="region of interest" description="Disordered" evidence="1">
    <location>
        <begin position="77"/>
        <end position="132"/>
    </location>
</feature>
<dbReference type="KEGG" id="mros:EHO51_19665"/>
<accession>A0A3G8MAY0</accession>
<geneLocation type="plasmid" evidence="4">
    <name>pgw6_2</name>
</geneLocation>
<reference evidence="2 4" key="1">
    <citation type="submission" date="2018-11" db="EMBL/GenBank/DDBJ databases">
        <title>Genome squencing of methanotrophic bacteria isolated from alkaline groundwater in Korea.</title>
        <authorList>
            <person name="Nguyen L.N."/>
        </authorList>
    </citation>
    <scope>NUCLEOTIDE SEQUENCE [LARGE SCALE GENOMIC DNA]</scope>
    <source>
        <strain evidence="2 4">GW6</strain>
        <plasmid evidence="4">pgw6_2</plasmid>
        <plasmid evidence="2">pGW6_2</plasmid>
    </source>
</reference>